<feature type="coiled-coil region" evidence="13">
    <location>
        <begin position="70"/>
        <end position="104"/>
    </location>
</feature>
<comment type="catalytic activity">
    <reaction evidence="10 12">
        <text>tRNA(Sec) + L-serine + ATP = L-seryl-tRNA(Sec) + AMP + diphosphate + H(+)</text>
        <dbReference type="Rhea" id="RHEA:42580"/>
        <dbReference type="Rhea" id="RHEA-COMP:9742"/>
        <dbReference type="Rhea" id="RHEA-COMP:10128"/>
        <dbReference type="ChEBI" id="CHEBI:15378"/>
        <dbReference type="ChEBI" id="CHEBI:30616"/>
        <dbReference type="ChEBI" id="CHEBI:33019"/>
        <dbReference type="ChEBI" id="CHEBI:33384"/>
        <dbReference type="ChEBI" id="CHEBI:78442"/>
        <dbReference type="ChEBI" id="CHEBI:78533"/>
        <dbReference type="ChEBI" id="CHEBI:456215"/>
        <dbReference type="EC" id="6.1.1.11"/>
    </reaction>
</comment>
<comment type="subunit">
    <text evidence="12">Homodimer. The tRNA molecule binds across the dimer.</text>
</comment>
<dbReference type="Proteomes" id="UP001204798">
    <property type="component" value="Unassembled WGS sequence"/>
</dbReference>
<evidence type="ECO:0000313" key="16">
    <source>
        <dbReference type="Proteomes" id="UP001204798"/>
    </source>
</evidence>
<evidence type="ECO:0000256" key="2">
    <source>
        <dbReference type="ARBA" id="ARBA00005045"/>
    </source>
</evidence>
<evidence type="ECO:0000256" key="9">
    <source>
        <dbReference type="ARBA" id="ARBA00023146"/>
    </source>
</evidence>
<keyword evidence="16" id="KW-1185">Reference proteome</keyword>
<feature type="binding site" evidence="12">
    <location>
        <begin position="350"/>
        <end position="353"/>
    </location>
    <ligand>
        <name>ATP</name>
        <dbReference type="ChEBI" id="CHEBI:30616"/>
    </ligand>
</feature>
<feature type="binding site" evidence="12">
    <location>
        <position position="279"/>
    </location>
    <ligand>
        <name>ATP</name>
        <dbReference type="ChEBI" id="CHEBI:30616"/>
    </ligand>
</feature>
<keyword evidence="6 12" id="KW-0547">Nucleotide-binding</keyword>
<comment type="catalytic activity">
    <reaction evidence="11 12">
        <text>tRNA(Ser) + L-serine + ATP = L-seryl-tRNA(Ser) + AMP + diphosphate + H(+)</text>
        <dbReference type="Rhea" id="RHEA:12292"/>
        <dbReference type="Rhea" id="RHEA-COMP:9669"/>
        <dbReference type="Rhea" id="RHEA-COMP:9703"/>
        <dbReference type="ChEBI" id="CHEBI:15378"/>
        <dbReference type="ChEBI" id="CHEBI:30616"/>
        <dbReference type="ChEBI" id="CHEBI:33019"/>
        <dbReference type="ChEBI" id="CHEBI:33384"/>
        <dbReference type="ChEBI" id="CHEBI:78442"/>
        <dbReference type="ChEBI" id="CHEBI:78533"/>
        <dbReference type="ChEBI" id="CHEBI:456215"/>
        <dbReference type="EC" id="6.1.1.11"/>
    </reaction>
</comment>
<sequence length="426" mass="49071">MLDIRLIREQPEFVKERLRTRGDNYDELIDRILTLDEQRRQIITEVEALKHRRNVVSKEIGMMMREGKDVTKLREEMRQVGERINELDAQLREVESELEQALLIVPNIPHESVPVGSDETENVVVRTWGEPRQFDFEPKPHWEIGEKLGIIDFARGVKLSGSRFYGLKGLGAALERALINFMLDLHTREHGYTEVFLPFLVKPYCMEGTGQLPKFSEEMYFCERDNLWLIPTAEVSVTNLHREEILDADDLPLKYVSYSACFRREAGAAGKDIKGVVRVHQFNKVELVKITTAEQSYEELESMVRDACHVLELLGLPHRVVLLCTGDMGFSAAKTYDIEVWMPGMNRWLEISSCSNCEDFQARRMNLRYRPHRGAKPRYAHTLNGSGVAVGRTLAAILENYQQRDGSVIIPEVLRPYLNNISRIVL</sequence>
<dbReference type="InterPro" id="IPR033729">
    <property type="entry name" value="SerRS_core"/>
</dbReference>
<comment type="domain">
    <text evidence="12">Consists of two distinct domains, a catalytic core and a N-terminal extension that is involved in tRNA binding.</text>
</comment>
<dbReference type="Pfam" id="PF02403">
    <property type="entry name" value="Seryl_tRNA_N"/>
    <property type="match status" value="1"/>
</dbReference>
<dbReference type="GO" id="GO:0004828">
    <property type="term" value="F:serine-tRNA ligase activity"/>
    <property type="evidence" value="ECO:0007669"/>
    <property type="project" value="UniProtKB-EC"/>
</dbReference>
<feature type="binding site" evidence="12">
    <location>
        <begin position="263"/>
        <end position="265"/>
    </location>
    <ligand>
        <name>ATP</name>
        <dbReference type="ChEBI" id="CHEBI:30616"/>
    </ligand>
</feature>
<protein>
    <recommendedName>
        <fullName evidence="12">Serine--tRNA ligase</fullName>
        <ecNumber evidence="12">6.1.1.11</ecNumber>
    </recommendedName>
    <alternativeName>
        <fullName evidence="12">Seryl-tRNA synthetase</fullName>
        <shortName evidence="12">SerRS</shortName>
    </alternativeName>
    <alternativeName>
        <fullName evidence="12">Seryl-tRNA(Ser/Sec) synthetase</fullName>
    </alternativeName>
</protein>
<proteinExistence type="inferred from homology"/>
<dbReference type="InterPro" id="IPR002314">
    <property type="entry name" value="aa-tRNA-synt_IIb"/>
</dbReference>
<evidence type="ECO:0000256" key="3">
    <source>
        <dbReference type="ARBA" id="ARBA00010728"/>
    </source>
</evidence>
<reference evidence="15 16" key="1">
    <citation type="submission" date="2022-08" db="EMBL/GenBank/DDBJ databases">
        <title>Bacterial and archaeal communities from various locations to study Microbial Dark Matter (Phase II).</title>
        <authorList>
            <person name="Stepanauskas R."/>
        </authorList>
    </citation>
    <scope>NUCLEOTIDE SEQUENCE [LARGE SCALE GENOMIC DNA]</scope>
    <source>
        <strain evidence="15 16">PD1</strain>
    </source>
</reference>
<dbReference type="InterPro" id="IPR006195">
    <property type="entry name" value="aa-tRNA-synth_II"/>
</dbReference>
<comment type="pathway">
    <text evidence="2 12">Aminoacyl-tRNA biosynthesis; selenocysteinyl-tRNA(Sec) biosynthesis; L-seryl-tRNA(Sec) from L-serine and tRNA(Sec): step 1/1.</text>
</comment>
<evidence type="ECO:0000256" key="12">
    <source>
        <dbReference type="HAMAP-Rule" id="MF_00176"/>
    </source>
</evidence>
<feature type="binding site" evidence="12">
    <location>
        <begin position="232"/>
        <end position="234"/>
    </location>
    <ligand>
        <name>L-serine</name>
        <dbReference type="ChEBI" id="CHEBI:33384"/>
    </ligand>
</feature>
<evidence type="ECO:0000256" key="10">
    <source>
        <dbReference type="ARBA" id="ARBA00047929"/>
    </source>
</evidence>
<dbReference type="PIRSF" id="PIRSF001529">
    <property type="entry name" value="Ser-tRNA-synth_IIa"/>
    <property type="match status" value="1"/>
</dbReference>
<feature type="binding site" evidence="12">
    <location>
        <position position="286"/>
    </location>
    <ligand>
        <name>L-serine</name>
        <dbReference type="ChEBI" id="CHEBI:33384"/>
    </ligand>
</feature>
<feature type="domain" description="Aminoacyl-transfer RNA synthetases class-II family profile" evidence="14">
    <location>
        <begin position="174"/>
        <end position="411"/>
    </location>
</feature>
<feature type="binding site" evidence="12">
    <location>
        <position position="386"/>
    </location>
    <ligand>
        <name>L-serine</name>
        <dbReference type="ChEBI" id="CHEBI:33384"/>
    </ligand>
</feature>
<comment type="function">
    <text evidence="12">Catalyzes the attachment of serine to tRNA(Ser). Is also able to aminoacylate tRNA(Sec) with serine, to form the misacylated tRNA L-seryl-tRNA(Sec), which will be further converted into selenocysteinyl-tRNA(Sec).</text>
</comment>
<keyword evidence="13" id="KW-0175">Coiled coil</keyword>
<evidence type="ECO:0000256" key="6">
    <source>
        <dbReference type="ARBA" id="ARBA00022741"/>
    </source>
</evidence>
<evidence type="ECO:0000256" key="5">
    <source>
        <dbReference type="ARBA" id="ARBA00022598"/>
    </source>
</evidence>
<evidence type="ECO:0000256" key="8">
    <source>
        <dbReference type="ARBA" id="ARBA00022917"/>
    </source>
</evidence>
<keyword evidence="7 12" id="KW-0067">ATP-binding</keyword>
<name>A0ABT2EJF6_9BACT</name>
<dbReference type="RefSeq" id="WP_259093374.1">
    <property type="nucleotide sequence ID" value="NZ_CP130454.1"/>
</dbReference>
<dbReference type="PANTHER" id="PTHR43697">
    <property type="entry name" value="SERYL-TRNA SYNTHETASE"/>
    <property type="match status" value="1"/>
</dbReference>
<dbReference type="CDD" id="cd00770">
    <property type="entry name" value="SerRS_core"/>
    <property type="match status" value="1"/>
</dbReference>
<dbReference type="PROSITE" id="PS50862">
    <property type="entry name" value="AA_TRNA_LIGASE_II"/>
    <property type="match status" value="1"/>
</dbReference>
<evidence type="ECO:0000256" key="1">
    <source>
        <dbReference type="ARBA" id="ARBA00004496"/>
    </source>
</evidence>
<dbReference type="Gene3D" id="3.30.930.10">
    <property type="entry name" value="Bira Bifunctional Protein, Domain 2"/>
    <property type="match status" value="1"/>
</dbReference>
<dbReference type="InterPro" id="IPR042103">
    <property type="entry name" value="SerRS_1_N_sf"/>
</dbReference>
<dbReference type="Pfam" id="PF00587">
    <property type="entry name" value="tRNA-synt_2b"/>
    <property type="match status" value="1"/>
</dbReference>
<keyword evidence="9 12" id="KW-0030">Aminoacyl-tRNA synthetase</keyword>
<keyword evidence="5 12" id="KW-0436">Ligase</keyword>
<dbReference type="InterPro" id="IPR002317">
    <property type="entry name" value="Ser-tRNA-ligase_type_1"/>
</dbReference>
<dbReference type="InterPro" id="IPR045864">
    <property type="entry name" value="aa-tRNA-synth_II/BPL/LPL"/>
</dbReference>
<keyword evidence="8 12" id="KW-0648">Protein biosynthesis</keyword>
<evidence type="ECO:0000313" key="15">
    <source>
        <dbReference type="EMBL" id="MCS3918076.1"/>
    </source>
</evidence>
<dbReference type="SUPFAM" id="SSF46589">
    <property type="entry name" value="tRNA-binding arm"/>
    <property type="match status" value="1"/>
</dbReference>
<dbReference type="HAMAP" id="MF_00176">
    <property type="entry name" value="Ser_tRNA_synth_type1"/>
    <property type="match status" value="1"/>
</dbReference>
<dbReference type="Gene3D" id="1.10.287.40">
    <property type="entry name" value="Serine-tRNA synthetase, tRNA binding domain"/>
    <property type="match status" value="1"/>
</dbReference>
<evidence type="ECO:0000259" key="14">
    <source>
        <dbReference type="PROSITE" id="PS50862"/>
    </source>
</evidence>
<dbReference type="PANTHER" id="PTHR43697:SF1">
    <property type="entry name" value="SERINE--TRNA LIGASE"/>
    <property type="match status" value="1"/>
</dbReference>
<comment type="similarity">
    <text evidence="3 12">Belongs to the class-II aminoacyl-tRNA synthetase family. Type-1 seryl-tRNA synthetase subfamily.</text>
</comment>
<evidence type="ECO:0000256" key="4">
    <source>
        <dbReference type="ARBA" id="ARBA00022490"/>
    </source>
</evidence>
<dbReference type="EMBL" id="JANUCP010000001">
    <property type="protein sequence ID" value="MCS3918076.1"/>
    <property type="molecule type" value="Genomic_DNA"/>
</dbReference>
<keyword evidence="4 12" id="KW-0963">Cytoplasm</keyword>
<dbReference type="SUPFAM" id="SSF55681">
    <property type="entry name" value="Class II aaRS and biotin synthetases"/>
    <property type="match status" value="1"/>
</dbReference>
<evidence type="ECO:0000256" key="13">
    <source>
        <dbReference type="SAM" id="Coils"/>
    </source>
</evidence>
<comment type="subcellular location">
    <subcellularLocation>
        <location evidence="1 12">Cytoplasm</location>
    </subcellularLocation>
</comment>
<organism evidence="15 16">
    <name type="scientific">Candidatus Fervidibacter sacchari</name>
    <dbReference type="NCBI Taxonomy" id="1448929"/>
    <lineage>
        <taxon>Bacteria</taxon>
        <taxon>Candidatus Fervidibacterota</taxon>
        <taxon>Candidatus Fervidibacter</taxon>
    </lineage>
</organism>
<evidence type="ECO:0000256" key="11">
    <source>
        <dbReference type="ARBA" id="ARBA00048823"/>
    </source>
</evidence>
<dbReference type="InterPro" id="IPR015866">
    <property type="entry name" value="Ser-tRNA-synth_1_N"/>
</dbReference>
<dbReference type="PRINTS" id="PR00981">
    <property type="entry name" value="TRNASYNTHSER"/>
</dbReference>
<gene>
    <name evidence="12" type="primary">serS</name>
    <name evidence="15" type="ORF">M2350_000473</name>
</gene>
<dbReference type="InterPro" id="IPR010978">
    <property type="entry name" value="tRNA-bd_arm"/>
</dbReference>
<dbReference type="EC" id="6.1.1.11" evidence="12"/>
<comment type="caution">
    <text evidence="15">The sequence shown here is derived from an EMBL/GenBank/DDBJ whole genome shotgun (WGS) entry which is preliminary data.</text>
</comment>
<dbReference type="NCBIfam" id="TIGR00414">
    <property type="entry name" value="serS"/>
    <property type="match status" value="1"/>
</dbReference>
<evidence type="ECO:0000256" key="7">
    <source>
        <dbReference type="ARBA" id="ARBA00022840"/>
    </source>
</evidence>
<accession>A0ABT2EJF6</accession>